<dbReference type="AlphaFoldDB" id="A0A4Q5BAG5"/>
<dbReference type="RefSeq" id="WP_129913167.1">
    <property type="nucleotide sequence ID" value="NZ_SBKU01000007.1"/>
</dbReference>
<gene>
    <name evidence="1" type="ORF">PG2072B_1013</name>
</gene>
<accession>A0A4Q5BAG5</accession>
<reference evidence="1 2" key="1">
    <citation type="submission" date="2019-01" db="EMBL/GenBank/DDBJ databases">
        <title>Unveiling genomic diversity among members of the Bifidobacterium pseudolongum species, a widely distributed gut commensal of the animal kingdom.</title>
        <authorList>
            <person name="Lugli G.A."/>
            <person name="Duranti S."/>
            <person name="Albert K."/>
            <person name="Mancabelli L."/>
            <person name="Napoli S."/>
            <person name="Viappiani A."/>
            <person name="Anzalone R."/>
            <person name="Longhi G."/>
            <person name="Milani C."/>
            <person name="Turroni F."/>
            <person name="Alessandri G."/>
            <person name="Sela D.A."/>
            <person name="Van Sinderen D."/>
            <person name="Ventura M."/>
        </authorList>
    </citation>
    <scope>NUCLEOTIDE SEQUENCE [LARGE SCALE GENOMIC DNA]</scope>
    <source>
        <strain evidence="1 2">2072B</strain>
    </source>
</reference>
<dbReference type="Proteomes" id="UP000293268">
    <property type="component" value="Unassembled WGS sequence"/>
</dbReference>
<name>A0A4Q5BAG5_9BIFI</name>
<sequence>MHTMPDTTPCANCRKPIDDQHTLCPSCEVRFALTLLRLAASLDPLYAMLDATVHYGGHEHEHTQTATPPTPIRLAVLDTIDDITSHAYELHRVLLGMPDPEHEATYEDVIGTLTVDAGAPNLSTHPCAGMYMRTALQLMQATDLLLDPPDLHDIGHCTNPLCGVMLQARDGQSTVTCPVCATTTDTRTILLRTLERLCWDDEHRGSAAQIARVFTNCGIPVLANTIRQWAKRGKLHAATDTRPHRPTYRYSDVYRLTVGVKRD</sequence>
<protein>
    <recommendedName>
        <fullName evidence="3">PhnA protein</fullName>
    </recommendedName>
</protein>
<evidence type="ECO:0008006" key="3">
    <source>
        <dbReference type="Google" id="ProtNLM"/>
    </source>
</evidence>
<organism evidence="1 2">
    <name type="scientific">Bifidobacterium pseudolongum subsp. globosum</name>
    <dbReference type="NCBI Taxonomy" id="1690"/>
    <lineage>
        <taxon>Bacteria</taxon>
        <taxon>Bacillati</taxon>
        <taxon>Actinomycetota</taxon>
        <taxon>Actinomycetes</taxon>
        <taxon>Bifidobacteriales</taxon>
        <taxon>Bifidobacteriaceae</taxon>
        <taxon>Bifidobacterium</taxon>
    </lineage>
</organism>
<evidence type="ECO:0000313" key="2">
    <source>
        <dbReference type="Proteomes" id="UP000293268"/>
    </source>
</evidence>
<dbReference type="EMBL" id="SBKU01000007">
    <property type="protein sequence ID" value="RYQ68410.1"/>
    <property type="molecule type" value="Genomic_DNA"/>
</dbReference>
<evidence type="ECO:0000313" key="1">
    <source>
        <dbReference type="EMBL" id="RYQ68410.1"/>
    </source>
</evidence>
<comment type="caution">
    <text evidence="1">The sequence shown here is derived from an EMBL/GenBank/DDBJ whole genome shotgun (WGS) entry which is preliminary data.</text>
</comment>
<proteinExistence type="predicted"/>